<gene>
    <name evidence="2" type="ORF">HOP12_07100</name>
</gene>
<dbReference type="AlphaFoldDB" id="A0A849SHI7"/>
<dbReference type="EMBL" id="JABFRW010000079">
    <property type="protein sequence ID" value="NOT33921.1"/>
    <property type="molecule type" value="Genomic_DNA"/>
</dbReference>
<proteinExistence type="predicted"/>
<evidence type="ECO:0008006" key="4">
    <source>
        <dbReference type="Google" id="ProtNLM"/>
    </source>
</evidence>
<dbReference type="Proteomes" id="UP000580839">
    <property type="component" value="Unassembled WGS sequence"/>
</dbReference>
<sequence>MGRRLLLTLGLLALVASPSFAQSGHMAGEVRLYHSGATALTPAIFGGIESLQGSVVGVDVSLRGSLGEGPWGWVLGGGFGVGSEKYTDSNAISPNELSISLSSFQGRVGFDYSAKVGEAEVYMGPALCYSSTRGTLDDGAGEEDGEPFGVFGLETCLGGYAPFSPQWGLSAEVYGLIGSGSGSEGEEEISGLHQEVGFRTGLRFQF</sequence>
<feature type="signal peptide" evidence="1">
    <location>
        <begin position="1"/>
        <end position="21"/>
    </location>
</feature>
<evidence type="ECO:0000313" key="2">
    <source>
        <dbReference type="EMBL" id="NOT33921.1"/>
    </source>
</evidence>
<name>A0A849SHI7_UNCEI</name>
<protein>
    <recommendedName>
        <fullName evidence="4">Outer membrane protein beta-barrel domain-containing protein</fullName>
    </recommendedName>
</protein>
<keyword evidence="1" id="KW-0732">Signal</keyword>
<comment type="caution">
    <text evidence="2">The sequence shown here is derived from an EMBL/GenBank/DDBJ whole genome shotgun (WGS) entry which is preliminary data.</text>
</comment>
<feature type="chain" id="PRO_5033050325" description="Outer membrane protein beta-barrel domain-containing protein" evidence="1">
    <location>
        <begin position="22"/>
        <end position="206"/>
    </location>
</feature>
<accession>A0A849SHI7</accession>
<evidence type="ECO:0000313" key="3">
    <source>
        <dbReference type="Proteomes" id="UP000580839"/>
    </source>
</evidence>
<organism evidence="2 3">
    <name type="scientific">Eiseniibacteriota bacterium</name>
    <dbReference type="NCBI Taxonomy" id="2212470"/>
    <lineage>
        <taxon>Bacteria</taxon>
        <taxon>Candidatus Eiseniibacteriota</taxon>
    </lineage>
</organism>
<reference evidence="2 3" key="1">
    <citation type="submission" date="2020-04" db="EMBL/GenBank/DDBJ databases">
        <title>Metagenomic profiling of ammonia- and methane-oxidizing microorganisms in a Dutch drinking water treatment plant.</title>
        <authorList>
            <person name="Poghosyan L."/>
            <person name="Leucker S."/>
        </authorList>
    </citation>
    <scope>NUCLEOTIDE SEQUENCE [LARGE SCALE GENOMIC DNA]</scope>
    <source>
        <strain evidence="2">S-RSF-IL-03</strain>
    </source>
</reference>
<evidence type="ECO:0000256" key="1">
    <source>
        <dbReference type="SAM" id="SignalP"/>
    </source>
</evidence>